<feature type="chain" id="PRO_5038713207" description="ZP domain-containing protein" evidence="1">
    <location>
        <begin position="20"/>
        <end position="340"/>
    </location>
</feature>
<sequence length="340" mass="37547">MQYKVIEFVLFLVCGLCNADIRCFPNGTIVVPNPGGRFNKVDVNSTTCRLRELKVNEEVWLDNCQMDANHTVTFLKLVEPGILTGDLIQSFVCKQIPEEGVILNVSVGIKVTEDPSIPTKEQVLDNGVRIITRLGENTSGAKVPAQDARKIVWDIQIAEFRIIPEVCSYMSKSGPVILLQNGCSKASGQVSNFVTGASGGFLWVFPASFSDRASNDVAIVCSVRVCLPSDSDNCNANCEANRNNNRRRRRNTQKRSTFGLRSEVAILTIQFDTPEVTSLIDVQPFRGAEGNEYFELAERQRKTRTGGTDEARTWESMLNPAASAPYVSWPSGCCDHTFHG</sequence>
<dbReference type="EMBL" id="JAIWYP010000001">
    <property type="protein sequence ID" value="KAH3889138.1"/>
    <property type="molecule type" value="Genomic_DNA"/>
</dbReference>
<reference evidence="2" key="2">
    <citation type="submission" date="2020-11" db="EMBL/GenBank/DDBJ databases">
        <authorList>
            <person name="McCartney M.A."/>
            <person name="Auch B."/>
            <person name="Kono T."/>
            <person name="Mallez S."/>
            <person name="Becker A."/>
            <person name="Gohl D.M."/>
            <person name="Silverstein K.A.T."/>
            <person name="Koren S."/>
            <person name="Bechman K.B."/>
            <person name="Herman A."/>
            <person name="Abrahante J.E."/>
            <person name="Garbe J."/>
        </authorList>
    </citation>
    <scope>NUCLEOTIDE SEQUENCE</scope>
    <source>
        <strain evidence="2">Duluth1</strain>
        <tissue evidence="2">Whole animal</tissue>
    </source>
</reference>
<organism evidence="2 3">
    <name type="scientific">Dreissena polymorpha</name>
    <name type="common">Zebra mussel</name>
    <name type="synonym">Mytilus polymorpha</name>
    <dbReference type="NCBI Taxonomy" id="45954"/>
    <lineage>
        <taxon>Eukaryota</taxon>
        <taxon>Metazoa</taxon>
        <taxon>Spiralia</taxon>
        <taxon>Lophotrochozoa</taxon>
        <taxon>Mollusca</taxon>
        <taxon>Bivalvia</taxon>
        <taxon>Autobranchia</taxon>
        <taxon>Heteroconchia</taxon>
        <taxon>Euheterodonta</taxon>
        <taxon>Imparidentia</taxon>
        <taxon>Neoheterodontei</taxon>
        <taxon>Myida</taxon>
        <taxon>Dreissenoidea</taxon>
        <taxon>Dreissenidae</taxon>
        <taxon>Dreissena</taxon>
    </lineage>
</organism>
<evidence type="ECO:0000313" key="3">
    <source>
        <dbReference type="Proteomes" id="UP000828390"/>
    </source>
</evidence>
<keyword evidence="3" id="KW-1185">Reference proteome</keyword>
<dbReference type="InterPro" id="IPR042235">
    <property type="entry name" value="ZP-C_dom"/>
</dbReference>
<proteinExistence type="predicted"/>
<keyword evidence="1" id="KW-0732">Signal</keyword>
<gene>
    <name evidence="2" type="ORF">DPMN_013188</name>
</gene>
<accession>A0A9D4S3J4</accession>
<dbReference type="Proteomes" id="UP000828390">
    <property type="component" value="Unassembled WGS sequence"/>
</dbReference>
<name>A0A9D4S3J4_DREPO</name>
<evidence type="ECO:0000256" key="1">
    <source>
        <dbReference type="SAM" id="SignalP"/>
    </source>
</evidence>
<dbReference type="Gene3D" id="2.60.40.4100">
    <property type="entry name" value="Zona pellucida, ZP-C domain"/>
    <property type="match status" value="1"/>
</dbReference>
<feature type="signal peptide" evidence="1">
    <location>
        <begin position="1"/>
        <end position="19"/>
    </location>
</feature>
<evidence type="ECO:0000313" key="2">
    <source>
        <dbReference type="EMBL" id="KAH3889138.1"/>
    </source>
</evidence>
<evidence type="ECO:0008006" key="4">
    <source>
        <dbReference type="Google" id="ProtNLM"/>
    </source>
</evidence>
<reference evidence="2" key="1">
    <citation type="journal article" date="2019" name="bioRxiv">
        <title>The Genome of the Zebra Mussel, Dreissena polymorpha: A Resource for Invasive Species Research.</title>
        <authorList>
            <person name="McCartney M.A."/>
            <person name="Auch B."/>
            <person name="Kono T."/>
            <person name="Mallez S."/>
            <person name="Zhang Y."/>
            <person name="Obille A."/>
            <person name="Becker A."/>
            <person name="Abrahante J.E."/>
            <person name="Garbe J."/>
            <person name="Badalamenti J.P."/>
            <person name="Herman A."/>
            <person name="Mangelson H."/>
            <person name="Liachko I."/>
            <person name="Sullivan S."/>
            <person name="Sone E.D."/>
            <person name="Koren S."/>
            <person name="Silverstein K.A.T."/>
            <person name="Beckman K.B."/>
            <person name="Gohl D.M."/>
        </authorList>
    </citation>
    <scope>NUCLEOTIDE SEQUENCE</scope>
    <source>
        <strain evidence="2">Duluth1</strain>
        <tissue evidence="2">Whole animal</tissue>
    </source>
</reference>
<protein>
    <recommendedName>
        <fullName evidence="4">ZP domain-containing protein</fullName>
    </recommendedName>
</protein>
<dbReference type="AlphaFoldDB" id="A0A9D4S3J4"/>
<comment type="caution">
    <text evidence="2">The sequence shown here is derived from an EMBL/GenBank/DDBJ whole genome shotgun (WGS) entry which is preliminary data.</text>
</comment>